<comment type="subcellular location">
    <subcellularLocation>
        <location evidence="6">Cell membrane</location>
        <topology evidence="6">Multi-pass membrane protein</topology>
    </subcellularLocation>
    <subcellularLocation>
        <location evidence="1">Membrane</location>
        <topology evidence="1">Multi-pass membrane protein</topology>
    </subcellularLocation>
</comment>
<evidence type="ECO:0000256" key="4">
    <source>
        <dbReference type="ARBA" id="ARBA00022989"/>
    </source>
</evidence>
<dbReference type="EMBL" id="SHKM01000002">
    <property type="protein sequence ID" value="RZT76667.1"/>
    <property type="molecule type" value="Genomic_DNA"/>
</dbReference>
<gene>
    <name evidence="8" type="ORF">EV678_2546</name>
</gene>
<feature type="transmembrane region" description="Helical" evidence="7">
    <location>
        <begin position="12"/>
        <end position="32"/>
    </location>
</feature>
<dbReference type="Proteomes" id="UP000292136">
    <property type="component" value="Unassembled WGS sequence"/>
</dbReference>
<evidence type="ECO:0000256" key="5">
    <source>
        <dbReference type="ARBA" id="ARBA00023136"/>
    </source>
</evidence>
<evidence type="ECO:0000256" key="2">
    <source>
        <dbReference type="ARBA" id="ARBA00008034"/>
    </source>
</evidence>
<comment type="similarity">
    <text evidence="2 6">Belongs to the ABC-3 integral membrane protein family.</text>
</comment>
<feature type="transmembrane region" description="Helical" evidence="7">
    <location>
        <begin position="176"/>
        <end position="204"/>
    </location>
</feature>
<sequence>MNLELLSDPLFLWPCLTGLVFALLLPLCGAYLRLRGEWLAALSYAQMAAAGSLSAAALALPLVLGGPAAAFLAAAVKNAFEEAAEATRGAAYAMLLLAGWGTAVLLAANLPLAERLGHALFDGQLYFTDRSHFLAALGAFAVAVPLLRWLSRPLLLSHFYPDFYRARGRSSRRLHLAFDLVVAGVLALATTSVGVMAAFALVFIPPLAAAPWARSWRAALWLGALLGGLAHLLAFALALVLDQPFGPVLALLLVLLGAASALLARGFPRIAA</sequence>
<keyword evidence="4 7" id="KW-1133">Transmembrane helix</keyword>
<reference evidence="8 9" key="1">
    <citation type="submission" date="2019-02" db="EMBL/GenBank/DDBJ databases">
        <title>Genomic Encyclopedia of Type Strains, Phase IV (KMG-IV): sequencing the most valuable type-strain genomes for metagenomic binning, comparative biology and taxonomic classification.</title>
        <authorList>
            <person name="Goeker M."/>
        </authorList>
    </citation>
    <scope>NUCLEOTIDE SEQUENCE [LARGE SCALE GENOMIC DNA]</scope>
    <source>
        <strain evidence="8 9">DSM 21223</strain>
    </source>
</reference>
<feature type="transmembrane region" description="Helical" evidence="7">
    <location>
        <begin position="89"/>
        <end position="113"/>
    </location>
</feature>
<feature type="transmembrane region" description="Helical" evidence="7">
    <location>
        <begin position="52"/>
        <end position="77"/>
    </location>
</feature>
<protein>
    <submittedName>
        <fullName evidence="8">Zinc transport system permease protein</fullName>
    </submittedName>
</protein>
<dbReference type="PANTHER" id="PTHR30477">
    <property type="entry name" value="ABC-TRANSPORTER METAL-BINDING PROTEIN"/>
    <property type="match status" value="1"/>
</dbReference>
<evidence type="ECO:0000313" key="9">
    <source>
        <dbReference type="Proteomes" id="UP000292136"/>
    </source>
</evidence>
<keyword evidence="9" id="KW-1185">Reference proteome</keyword>
<proteinExistence type="inferred from homology"/>
<keyword evidence="5 7" id="KW-0472">Membrane</keyword>
<name>A0ABY0IN69_9RHOO</name>
<dbReference type="Pfam" id="PF00950">
    <property type="entry name" value="ABC-3"/>
    <property type="match status" value="1"/>
</dbReference>
<feature type="transmembrane region" description="Helical" evidence="7">
    <location>
        <begin position="133"/>
        <end position="155"/>
    </location>
</feature>
<keyword evidence="6" id="KW-0813">Transport</keyword>
<accession>A0ABY0IN69</accession>
<dbReference type="InterPro" id="IPR037294">
    <property type="entry name" value="ABC_BtuC-like"/>
</dbReference>
<evidence type="ECO:0000313" key="8">
    <source>
        <dbReference type="EMBL" id="RZT76667.1"/>
    </source>
</evidence>
<dbReference type="PANTHER" id="PTHR30477:SF19">
    <property type="entry name" value="METAL ABC TRANSPORTER PERMEASE"/>
    <property type="match status" value="1"/>
</dbReference>
<dbReference type="SUPFAM" id="SSF81345">
    <property type="entry name" value="ABC transporter involved in vitamin B12 uptake, BtuC"/>
    <property type="match status" value="1"/>
</dbReference>
<evidence type="ECO:0000256" key="7">
    <source>
        <dbReference type="SAM" id="Phobius"/>
    </source>
</evidence>
<dbReference type="RefSeq" id="WP_130459774.1">
    <property type="nucleotide sequence ID" value="NZ_SHKM01000002.1"/>
</dbReference>
<comment type="caution">
    <text evidence="8">The sequence shown here is derived from an EMBL/GenBank/DDBJ whole genome shotgun (WGS) entry which is preliminary data.</text>
</comment>
<evidence type="ECO:0000256" key="1">
    <source>
        <dbReference type="ARBA" id="ARBA00004141"/>
    </source>
</evidence>
<dbReference type="InterPro" id="IPR001626">
    <property type="entry name" value="ABC_TroCD"/>
</dbReference>
<organism evidence="8 9">
    <name type="scientific">Azospira oryzae</name>
    <dbReference type="NCBI Taxonomy" id="146939"/>
    <lineage>
        <taxon>Bacteria</taxon>
        <taxon>Pseudomonadati</taxon>
        <taxon>Pseudomonadota</taxon>
        <taxon>Betaproteobacteria</taxon>
        <taxon>Rhodocyclales</taxon>
        <taxon>Rhodocyclaceae</taxon>
        <taxon>Azospira</taxon>
    </lineage>
</organism>
<keyword evidence="3 6" id="KW-0812">Transmembrane</keyword>
<feature type="transmembrane region" description="Helical" evidence="7">
    <location>
        <begin position="248"/>
        <end position="267"/>
    </location>
</feature>
<evidence type="ECO:0000256" key="6">
    <source>
        <dbReference type="RuleBase" id="RU003943"/>
    </source>
</evidence>
<feature type="transmembrane region" description="Helical" evidence="7">
    <location>
        <begin position="216"/>
        <end position="241"/>
    </location>
</feature>
<evidence type="ECO:0000256" key="3">
    <source>
        <dbReference type="ARBA" id="ARBA00022692"/>
    </source>
</evidence>
<dbReference type="Gene3D" id="1.10.3470.10">
    <property type="entry name" value="ABC transporter involved in vitamin B12 uptake, BtuC"/>
    <property type="match status" value="1"/>
</dbReference>